<dbReference type="EMBL" id="JACHWS010000003">
    <property type="protein sequence ID" value="MBB3038654.1"/>
    <property type="molecule type" value="Genomic_DNA"/>
</dbReference>
<proteinExistence type="predicted"/>
<evidence type="ECO:0000256" key="1">
    <source>
        <dbReference type="SAM" id="SignalP"/>
    </source>
</evidence>
<keyword evidence="1" id="KW-0732">Signal</keyword>
<name>A0A839RRB8_9ACTN</name>
<accession>A0A839RRB8</accession>
<protein>
    <recommendedName>
        <fullName evidence="4">Haemophore haem-binding domain-containing protein</fullName>
    </recommendedName>
</protein>
<keyword evidence="3" id="KW-1185">Reference proteome</keyword>
<sequence length="111" mass="11086">MFRTAAKILASTTVATAIVLPGTAIAGAKPAPQPVGASTPLTTTTTVGLQAGATGQGETQAQCDRRAAAINSWYDELYTQTIAGNAAAAETANNNVAALEDAALSAGCFLF</sequence>
<dbReference type="Proteomes" id="UP000567922">
    <property type="component" value="Unassembled WGS sequence"/>
</dbReference>
<evidence type="ECO:0000313" key="2">
    <source>
        <dbReference type="EMBL" id="MBB3038654.1"/>
    </source>
</evidence>
<organism evidence="2 3">
    <name type="scientific">Hoyosella altamirensis</name>
    <dbReference type="NCBI Taxonomy" id="616997"/>
    <lineage>
        <taxon>Bacteria</taxon>
        <taxon>Bacillati</taxon>
        <taxon>Actinomycetota</taxon>
        <taxon>Actinomycetes</taxon>
        <taxon>Mycobacteriales</taxon>
        <taxon>Hoyosellaceae</taxon>
        <taxon>Hoyosella</taxon>
    </lineage>
</organism>
<evidence type="ECO:0008006" key="4">
    <source>
        <dbReference type="Google" id="ProtNLM"/>
    </source>
</evidence>
<dbReference type="RefSeq" id="WP_064440557.1">
    <property type="nucleotide sequence ID" value="NZ_BDDI01000008.1"/>
</dbReference>
<comment type="caution">
    <text evidence="2">The sequence shown here is derived from an EMBL/GenBank/DDBJ whole genome shotgun (WGS) entry which is preliminary data.</text>
</comment>
<gene>
    <name evidence="2" type="ORF">FHU29_003123</name>
</gene>
<feature type="signal peptide" evidence="1">
    <location>
        <begin position="1"/>
        <end position="26"/>
    </location>
</feature>
<reference evidence="2 3" key="1">
    <citation type="submission" date="2020-08" db="EMBL/GenBank/DDBJ databases">
        <title>Sequencing the genomes of 1000 actinobacteria strains.</title>
        <authorList>
            <person name="Klenk H.-P."/>
        </authorList>
    </citation>
    <scope>NUCLEOTIDE SEQUENCE [LARGE SCALE GENOMIC DNA]</scope>
    <source>
        <strain evidence="2 3">DSM 45258</strain>
    </source>
</reference>
<feature type="chain" id="PRO_5032346861" description="Haemophore haem-binding domain-containing protein" evidence="1">
    <location>
        <begin position="27"/>
        <end position="111"/>
    </location>
</feature>
<evidence type="ECO:0000313" key="3">
    <source>
        <dbReference type="Proteomes" id="UP000567922"/>
    </source>
</evidence>
<dbReference type="AlphaFoldDB" id="A0A839RRB8"/>